<evidence type="ECO:0000259" key="1">
    <source>
        <dbReference type="Pfam" id="PF13472"/>
    </source>
</evidence>
<dbReference type="PANTHER" id="PTHR14209:SF19">
    <property type="entry name" value="ISOAMYL ACETATE-HYDROLYZING ESTERASE 1 HOMOLOG"/>
    <property type="match status" value="1"/>
</dbReference>
<dbReference type="Gene3D" id="3.40.50.1110">
    <property type="entry name" value="SGNH hydrolase"/>
    <property type="match status" value="1"/>
</dbReference>
<dbReference type="InterPro" id="IPR036514">
    <property type="entry name" value="SGNH_hydro_sf"/>
</dbReference>
<organism evidence="2">
    <name type="scientific">Echinococcus granulosus</name>
    <name type="common">Hydatid tapeworm</name>
    <dbReference type="NCBI Taxonomy" id="6210"/>
    <lineage>
        <taxon>Eukaryota</taxon>
        <taxon>Metazoa</taxon>
        <taxon>Spiralia</taxon>
        <taxon>Lophotrochozoa</taxon>
        <taxon>Platyhelminthes</taxon>
        <taxon>Cestoda</taxon>
        <taxon>Eucestoda</taxon>
        <taxon>Cyclophyllidea</taxon>
        <taxon>Taeniidae</taxon>
        <taxon>Echinococcus</taxon>
        <taxon>Echinococcus granulosus group</taxon>
    </lineage>
</organism>
<dbReference type="Proteomes" id="UP000492820">
    <property type="component" value="Unassembled WGS sequence"/>
</dbReference>
<evidence type="ECO:0000313" key="4">
    <source>
        <dbReference type="WBParaSite" id="EgrG_000706600"/>
    </source>
</evidence>
<evidence type="ECO:0000313" key="3">
    <source>
        <dbReference type="Proteomes" id="UP000492820"/>
    </source>
</evidence>
<dbReference type="Pfam" id="PF13472">
    <property type="entry name" value="Lipase_GDSL_2"/>
    <property type="match status" value="1"/>
</dbReference>
<dbReference type="SUPFAM" id="SSF52266">
    <property type="entry name" value="SGNH hydrolase"/>
    <property type="match status" value="1"/>
</dbReference>
<dbReference type="EMBL" id="LK028588">
    <property type="protein sequence ID" value="CDS23058.1"/>
    <property type="molecule type" value="Genomic_DNA"/>
</dbReference>
<proteinExistence type="predicted"/>
<feature type="domain" description="SGNH hydrolase-type esterase" evidence="1">
    <location>
        <begin position="14"/>
        <end position="192"/>
    </location>
</feature>
<reference evidence="4" key="3">
    <citation type="submission" date="2020-10" db="UniProtKB">
        <authorList>
            <consortium name="WormBaseParasite"/>
        </authorList>
    </citation>
    <scope>IDENTIFICATION</scope>
</reference>
<dbReference type="InterPro" id="IPR013830">
    <property type="entry name" value="SGNH_hydro"/>
</dbReference>
<dbReference type="InterPro" id="IPR045136">
    <property type="entry name" value="Iah1-like"/>
</dbReference>
<reference evidence="2 3" key="1">
    <citation type="journal article" date="2013" name="Nature">
        <title>The genomes of four tapeworm species reveal adaptations to parasitism.</title>
        <authorList>
            <person name="Tsai I.J."/>
            <person name="Zarowiecki M."/>
            <person name="Holroyd N."/>
            <person name="Garciarrubio A."/>
            <person name="Sanchez-Flores A."/>
            <person name="Brooks K.L."/>
            <person name="Tracey A."/>
            <person name="Bobes R.J."/>
            <person name="Fragoso G."/>
            <person name="Sciutto E."/>
            <person name="Aslett M."/>
            <person name="Beasley H."/>
            <person name="Bennett H.M."/>
            <person name="Cai J."/>
            <person name="Camicia F."/>
            <person name="Clark R."/>
            <person name="Cucher M."/>
            <person name="De Silva N."/>
            <person name="Day T.A."/>
            <person name="Deplazes P."/>
            <person name="Estrada K."/>
            <person name="Fernandez C."/>
            <person name="Holland P.W."/>
            <person name="Hou J."/>
            <person name="Hu S."/>
            <person name="Huckvale T."/>
            <person name="Hung S.S."/>
            <person name="Kamenetzky L."/>
            <person name="Keane J.A."/>
            <person name="Kiss F."/>
            <person name="Koziol U."/>
            <person name="Lambert O."/>
            <person name="Liu K."/>
            <person name="Luo X."/>
            <person name="Luo Y."/>
            <person name="Macchiaroli N."/>
            <person name="Nichol S."/>
            <person name="Paps J."/>
            <person name="Parkinson J."/>
            <person name="Pouchkina-Stantcheva N."/>
            <person name="Riddiford N."/>
            <person name="Rosenzvit M."/>
            <person name="Salinas G."/>
            <person name="Wasmuth J.D."/>
            <person name="Zamanian M."/>
            <person name="Zheng Y."/>
            <person name="Cai X."/>
            <person name="Soberon X."/>
            <person name="Olson P.D."/>
            <person name="Laclette J.P."/>
            <person name="Brehm K."/>
            <person name="Berriman M."/>
            <person name="Garciarrubio A."/>
            <person name="Bobes R.J."/>
            <person name="Fragoso G."/>
            <person name="Sanchez-Flores A."/>
            <person name="Estrada K."/>
            <person name="Cevallos M.A."/>
            <person name="Morett E."/>
            <person name="Gonzalez V."/>
            <person name="Portillo T."/>
            <person name="Ochoa-Leyva A."/>
            <person name="Jose M.V."/>
            <person name="Sciutto E."/>
            <person name="Landa A."/>
            <person name="Jimenez L."/>
            <person name="Valdes V."/>
            <person name="Carrero J.C."/>
            <person name="Larralde C."/>
            <person name="Morales-Montor J."/>
            <person name="Limon-Lason J."/>
            <person name="Soberon X."/>
            <person name="Laclette J.P."/>
        </authorList>
    </citation>
    <scope>NUCLEOTIDE SEQUENCE [LARGE SCALE GENOMIC DNA]</scope>
</reference>
<dbReference type="OrthoDB" id="671439at2759"/>
<gene>
    <name evidence="4" type="primary">EGR_03640</name>
    <name evidence="2" type="ORF">EgrG_000706600</name>
</gene>
<dbReference type="AlphaFoldDB" id="A0A068WTB0"/>
<name>A0A068WTB0_ECHGR</name>
<dbReference type="PANTHER" id="PTHR14209">
    <property type="entry name" value="ISOAMYL ACETATE-HYDROLYZING ESTERASE 1"/>
    <property type="match status" value="1"/>
</dbReference>
<protein>
    <submittedName>
        <fullName evidence="2">Isoamyl acetate hydrolyzing esterase 1</fullName>
    </submittedName>
    <submittedName>
        <fullName evidence="4">Isoamyl acetate-hydrolyzing esterase 1 homolog</fullName>
    </submittedName>
</protein>
<dbReference type="CDD" id="cd01838">
    <property type="entry name" value="Isoamyl_acetate_hydrolase_like"/>
    <property type="match status" value="1"/>
</dbReference>
<dbReference type="WBParaSite" id="EgrG_000706600">
    <property type="protein sequence ID" value="EgrG_000706600"/>
    <property type="gene ID" value="EgrG_000706600"/>
</dbReference>
<sequence length="241" mass="27280">MSVCSLPTWPNCIFFGDSITQRGFDEEGCYLSVLASRFQRRADIVGRGFSGYNTRLCLPVLKILFPKPECLQNTSAFFIFLGANDASFESQKVELPEYRSNLSLMITHLTEMELDRSKIFIITPPPVDEIGQEPNHLTPEQPITRTFENTKNYANACVEVAKSDGVTCVNLFEAMAAQKNWKDFLIDGLHFAKPGGVFCAEILGTLLDSILPSKQNFPDWKYALELDLCKPFPLHWNEQRI</sequence>
<accession>A0A068WTB0</accession>
<reference evidence="2" key="2">
    <citation type="submission" date="2014-06" db="EMBL/GenBank/DDBJ databases">
        <authorList>
            <person name="Aslett M."/>
        </authorList>
    </citation>
    <scope>NUCLEOTIDE SEQUENCE</scope>
</reference>
<evidence type="ECO:0000313" key="2">
    <source>
        <dbReference type="EMBL" id="CDS23058.1"/>
    </source>
</evidence>